<reference evidence="2 3" key="1">
    <citation type="submission" date="2019-07" db="EMBL/GenBank/DDBJ databases">
        <title>Finished genome of Venturia effusa.</title>
        <authorList>
            <person name="Young C.A."/>
            <person name="Cox M.P."/>
            <person name="Ganley A.R.D."/>
            <person name="David W.J."/>
        </authorList>
    </citation>
    <scope>NUCLEOTIDE SEQUENCE [LARGE SCALE GENOMIC DNA]</scope>
    <source>
        <strain evidence="3">albino</strain>
    </source>
</reference>
<dbReference type="Proteomes" id="UP000316270">
    <property type="component" value="Chromosome 9"/>
</dbReference>
<feature type="compositionally biased region" description="Polar residues" evidence="1">
    <location>
        <begin position="788"/>
        <end position="799"/>
    </location>
</feature>
<feature type="region of interest" description="Disordered" evidence="1">
    <location>
        <begin position="1"/>
        <end position="56"/>
    </location>
</feature>
<evidence type="ECO:0000256" key="1">
    <source>
        <dbReference type="SAM" id="MobiDB-lite"/>
    </source>
</evidence>
<keyword evidence="3" id="KW-1185">Reference proteome</keyword>
<accession>A0A517LCQ9</accession>
<evidence type="ECO:0000313" key="2">
    <source>
        <dbReference type="EMBL" id="QDS73437.1"/>
    </source>
</evidence>
<evidence type="ECO:0000313" key="3">
    <source>
        <dbReference type="Proteomes" id="UP000316270"/>
    </source>
</evidence>
<dbReference type="AlphaFoldDB" id="A0A517LCQ9"/>
<feature type="compositionally biased region" description="Acidic residues" evidence="1">
    <location>
        <begin position="27"/>
        <end position="55"/>
    </location>
</feature>
<sequence length="840" mass="96658">MQDDCSSHSSDNEGCDSDDHNIAWFSSDDDDASQWSELDSDDESATSSDEDECEEMDRFCEEAPNLSTWSDDTPVVQYGYDNPLSMAAEQDKYKINLRKITTLLRERLKCYMNKATSAGIAANFPALLQLWRQNNRREHQDKYIYILDHRYALQSLRSDRLKDADKSLVEALHETCSRNGYQVFLGQMERTQTSEWGSKYDQWNEVDGFKATLTLESIVTPEGIKVASSCGTSLKEILQDCPFDGTPTSEKDVPKYEYDYERYVSLITKKYSRSVAIIVPVENLNAILVPACPSSEDDDDEDEPHQNVASLASSFPENFLRVLCAREAKDRDQVLRSVVFRTIEWGITAGIPCGHQFYDVAAEWCLANGMNNLLRRVMDASITSTGIGARQMMYTVAKHLKSIATGAVKWHHSFGHLLSIIWSLRMLQRLFLWFENRLACSEQQKSFNKWATSVIDRKLLSKTRFVPGHCSMILRFTRTRNSDWSLTVLLPLLSSSKETEFIQPLLARLYKLRSKPQIDPIVVEYFRHFMRNNPSAFFLKVDDFAPDKSARIAAFLDFIKTSLELNLREELGFVMRENADMIAQDKESVLHMPNTLQFVADFISLTSGSDECREHATGRELVRNLLRRMVKRYCNTRPKRPENLKRVVTGCLCPCRDCQRIISFLENPDAGVAHPQVTMDRMRDHVFANGIDSRHFIMTFKQSSRFPADAQPELTKTNFEYELQCKKYKKKYEIMCELWKPIQCPHLEYLLGNEYPDLGLLRGLEAMWDKHLKSVEPLNRDSARQARVQGQSPVHQLSGSKRKEPVVDRELEEAARLSPARKKVWRARIIGKHDRGNNHI</sequence>
<dbReference type="EMBL" id="CP042193">
    <property type="protein sequence ID" value="QDS73437.1"/>
    <property type="molecule type" value="Genomic_DNA"/>
</dbReference>
<name>A0A517LCQ9_9PEZI</name>
<protein>
    <submittedName>
        <fullName evidence="2">Uncharacterized protein</fullName>
    </submittedName>
</protein>
<feature type="region of interest" description="Disordered" evidence="1">
    <location>
        <begin position="781"/>
        <end position="805"/>
    </location>
</feature>
<gene>
    <name evidence="2" type="ORF">FKW77_008626</name>
</gene>
<organism evidence="2 3">
    <name type="scientific">Venturia effusa</name>
    <dbReference type="NCBI Taxonomy" id="50376"/>
    <lineage>
        <taxon>Eukaryota</taxon>
        <taxon>Fungi</taxon>
        <taxon>Dikarya</taxon>
        <taxon>Ascomycota</taxon>
        <taxon>Pezizomycotina</taxon>
        <taxon>Dothideomycetes</taxon>
        <taxon>Pleosporomycetidae</taxon>
        <taxon>Venturiales</taxon>
        <taxon>Venturiaceae</taxon>
        <taxon>Venturia</taxon>
    </lineage>
</organism>
<proteinExistence type="predicted"/>